<evidence type="ECO:0000313" key="3">
    <source>
        <dbReference type="EMBL" id="ONM44170.1"/>
    </source>
</evidence>
<proteinExistence type="predicted"/>
<evidence type="ECO:0000259" key="2">
    <source>
        <dbReference type="PROSITE" id="PS50983"/>
    </source>
</evidence>
<keyword evidence="1" id="KW-0732">Signal</keyword>
<dbReference type="InterPro" id="IPR050902">
    <property type="entry name" value="ABC_Transporter_SBP"/>
</dbReference>
<evidence type="ECO:0000256" key="1">
    <source>
        <dbReference type="SAM" id="SignalP"/>
    </source>
</evidence>
<dbReference type="STRING" id="254161.SAMN05216256_106177"/>
<comment type="caution">
    <text evidence="3">The sequence shown here is derived from an EMBL/GenBank/DDBJ whole genome shotgun (WGS) entry which is preliminary data.</text>
</comment>
<dbReference type="Proteomes" id="UP000242847">
    <property type="component" value="Unassembled WGS sequence"/>
</dbReference>
<feature type="chain" id="PRO_5012164744" description="Fe/B12 periplasmic-binding domain-containing protein" evidence="1">
    <location>
        <begin position="23"/>
        <end position="281"/>
    </location>
</feature>
<dbReference type="EMBL" id="MUBC01000016">
    <property type="protein sequence ID" value="ONM44170.1"/>
    <property type="molecule type" value="Genomic_DNA"/>
</dbReference>
<accession>A0A1S8DHV1</accession>
<dbReference type="Gene3D" id="3.40.50.1980">
    <property type="entry name" value="Nitrogenase molybdenum iron protein domain"/>
    <property type="match status" value="2"/>
</dbReference>
<name>A0A1S8DHV1_9GAMM</name>
<keyword evidence="4" id="KW-1185">Reference proteome</keyword>
<protein>
    <recommendedName>
        <fullName evidence="2">Fe/B12 periplasmic-binding domain-containing protein</fullName>
    </recommendedName>
</protein>
<reference evidence="3 4" key="1">
    <citation type="submission" date="2017-01" db="EMBL/GenBank/DDBJ databases">
        <title>Draft genome sequence of Pseudomonas pachastrellae type strain CCUG 46540T from a deep sea.</title>
        <authorList>
            <person name="Gomila M."/>
            <person name="Mulet M."/>
            <person name="Lalucat J."/>
            <person name="Garcia-Valdes E."/>
        </authorList>
    </citation>
    <scope>NUCLEOTIDE SEQUENCE [LARGE SCALE GENOMIC DNA]</scope>
    <source>
        <strain evidence="3 4">CCUG 46540</strain>
    </source>
</reference>
<dbReference type="InterPro" id="IPR002491">
    <property type="entry name" value="ABC_transptr_periplasmic_BD"/>
</dbReference>
<dbReference type="SUPFAM" id="SSF53807">
    <property type="entry name" value="Helical backbone' metal receptor"/>
    <property type="match status" value="1"/>
</dbReference>
<organism evidence="3 4">
    <name type="scientific">Halopseudomonas pachastrellae</name>
    <dbReference type="NCBI Taxonomy" id="254161"/>
    <lineage>
        <taxon>Bacteria</taxon>
        <taxon>Pseudomonadati</taxon>
        <taxon>Pseudomonadota</taxon>
        <taxon>Gammaproteobacteria</taxon>
        <taxon>Pseudomonadales</taxon>
        <taxon>Pseudomonadaceae</taxon>
        <taxon>Halopseudomonas</taxon>
    </lineage>
</organism>
<gene>
    <name evidence="3" type="ORF">BXT89_08790</name>
</gene>
<dbReference type="PANTHER" id="PTHR30535:SF4">
    <property type="entry name" value="HEMIN-BINDING PERIPLASMIC PROTEIN HMUT"/>
    <property type="match status" value="1"/>
</dbReference>
<dbReference type="Pfam" id="PF01497">
    <property type="entry name" value="Peripla_BP_2"/>
    <property type="match status" value="1"/>
</dbReference>
<feature type="signal peptide" evidence="1">
    <location>
        <begin position="1"/>
        <end position="22"/>
    </location>
</feature>
<dbReference type="PROSITE" id="PS50983">
    <property type="entry name" value="FE_B12_PBP"/>
    <property type="match status" value="1"/>
</dbReference>
<feature type="domain" description="Fe/B12 periplasmic-binding" evidence="2">
    <location>
        <begin position="27"/>
        <end position="281"/>
    </location>
</feature>
<evidence type="ECO:0000313" key="4">
    <source>
        <dbReference type="Proteomes" id="UP000242847"/>
    </source>
</evidence>
<sequence length="281" mass="29075">MMKRVMQRCLWLLLLGTAWSMAAEPLRVVTAGASVTAIVQELGLAEQVVGIDSTSVPLLEERGLPNVGYQRQLSAEGVLSLKPDVLLGTEEMGPPPVLAQLREAGVDVVVLSASPSLDTLYSNIAAVGERFGHGAQAAELTQRIQADIAALPAPSEPASPAIFVLTHSANGMLVAGEGTVGDSLIRLGGMSNPAADSFAQYRVLSAESLLSLAPQWILTTEKGLDMVGGVDGLLSQQPALAATPAGLAKQVVAIDDSLLVGGFSPQIAPALRELRETAAGQ</sequence>
<dbReference type="AlphaFoldDB" id="A0A1S8DHV1"/>
<dbReference type="PANTHER" id="PTHR30535">
    <property type="entry name" value="VITAMIN B12-BINDING PROTEIN"/>
    <property type="match status" value="1"/>
</dbReference>